<keyword evidence="18" id="KW-1185">Reference proteome</keyword>
<evidence type="ECO:0000256" key="5">
    <source>
        <dbReference type="ARBA" id="ARBA00008392"/>
    </source>
</evidence>
<dbReference type="Gene3D" id="3.40.640.10">
    <property type="entry name" value="Type I PLP-dependent aspartate aminotransferase-like (Major domain)"/>
    <property type="match status" value="1"/>
</dbReference>
<dbReference type="InterPro" id="IPR015422">
    <property type="entry name" value="PyrdxlP-dep_Trfase_small"/>
</dbReference>
<dbReference type="PANTHER" id="PTHR13693:SF56">
    <property type="entry name" value="SERINE PALMITOYLTRANSFERASE 3"/>
    <property type="match status" value="1"/>
</dbReference>
<sequence>MAVETAGVKSLCGMCGLFAHTETEVPQTSAILCVKCELAKLGKENESLRAQLKALRECRADEQVVDSCLKEIGTALKSPVEGLSNPTLGRGLIKSCCDGTSGQTSSAAEQDGSLKTAGWHMERAVGKGKRTMSNLNSKAEEIPAAVVIGGIAPSGQNLRRSKSSPSGQNLPSANFEEEMLKAVKFSLPSNDSVPHKVVTLCKKDGKQKSITNILDKKVEKMTGSVNDFISSSGLVLVAGQSKIVSLPQKEETIIKDLRSTLEWRSEMGSKIDSVQRRNQDTIKKAQRVSNVENDTPNGDLYKKPFNESFETGPLYIAVLTYLGFGVMTLFGYLRDFMRSWKLEKCLAAAEREEQKEFVPLYQDFEAFYTRNVYMRVRDNFNRPICSIPGPQFDLMERFSDDYNWTFRYTGQAIKDVINMGSYNYLGFAENSPSALKTVIDTLKTYGIGVCSTRQEMGNFDKHKEVEDLMAEFLHVEAAMVFGMGFATNSMNIPALVGKGCLILSDELNHASLVLGARLSGATIRVFKHNNIQSLERLLRDAVVNGQPRSHRAWKKILILVEGIYSMEGSIVRLPEVVALKKKYKAYLYLDEAHSIGAVGPTGRGVVEYFGMDPADIDVLMGTLTKSFGACGGYIAGKKKLVDYLRTHSHSAVYGTSMSPPVAEQIIRVMKCLMGRDGTTIGAQKVRQLMENTRYFRQRLHEMGFIIYGHEDSPVVPLLMYMISKIACFARQMLERKIGVVVVGFPATPMAETRARFCISAVHTREMLDKVLNAVDELGESIQLKHSRHRKSSRPELYDETSYELED</sequence>
<evidence type="ECO:0000256" key="3">
    <source>
        <dbReference type="ARBA" id="ARBA00004760"/>
    </source>
</evidence>
<dbReference type="FunFam" id="3.40.640.10:FF:000047">
    <property type="entry name" value="serine palmitoyltransferase 2 isoform X1"/>
    <property type="match status" value="1"/>
</dbReference>
<dbReference type="Pfam" id="PF00155">
    <property type="entry name" value="Aminotran_1_2"/>
    <property type="match status" value="1"/>
</dbReference>
<comment type="pathway">
    <text evidence="4">Sphingolipid metabolism.</text>
</comment>
<evidence type="ECO:0000256" key="8">
    <source>
        <dbReference type="ARBA" id="ARBA00022692"/>
    </source>
</evidence>
<evidence type="ECO:0000256" key="9">
    <source>
        <dbReference type="ARBA" id="ARBA00022824"/>
    </source>
</evidence>
<dbReference type="EC" id="2.3.1.50" evidence="6"/>
<dbReference type="InterPro" id="IPR004839">
    <property type="entry name" value="Aminotransferase_I/II_large"/>
</dbReference>
<name>A0A6P7XNH8_9AMPH</name>
<dbReference type="InterPro" id="IPR050087">
    <property type="entry name" value="AON_synthase_class-II"/>
</dbReference>
<evidence type="ECO:0000256" key="15">
    <source>
        <dbReference type="ARBA" id="ARBA00023315"/>
    </source>
</evidence>
<dbReference type="FunCoup" id="A0A6P7XNH8">
    <property type="interactions" value="483"/>
</dbReference>
<evidence type="ECO:0000256" key="11">
    <source>
        <dbReference type="ARBA" id="ARBA00022919"/>
    </source>
</evidence>
<comment type="pathway">
    <text evidence="3">Lipid metabolism; sphingolipid metabolism.</text>
</comment>
<dbReference type="SUPFAM" id="SSF53383">
    <property type="entry name" value="PLP-dependent transferases"/>
    <property type="match status" value="1"/>
</dbReference>
<dbReference type="GO" id="GO:0046512">
    <property type="term" value="P:sphingosine biosynthetic process"/>
    <property type="evidence" value="ECO:0007669"/>
    <property type="project" value="TreeGrafter"/>
</dbReference>
<dbReference type="GO" id="GO:0004758">
    <property type="term" value="F:serine C-palmitoyltransferase activity"/>
    <property type="evidence" value="ECO:0007669"/>
    <property type="project" value="UniProtKB-EC"/>
</dbReference>
<reference evidence="19" key="1">
    <citation type="submission" date="2025-08" db="UniProtKB">
        <authorList>
            <consortium name="RefSeq"/>
        </authorList>
    </citation>
    <scope>IDENTIFICATION</scope>
</reference>
<evidence type="ECO:0000256" key="13">
    <source>
        <dbReference type="ARBA" id="ARBA00023098"/>
    </source>
</evidence>
<comment type="subcellular location">
    <subcellularLocation>
        <location evidence="2">Endoplasmic reticulum membrane</location>
        <topology evidence="2">Single-pass membrane protein</topology>
    </subcellularLocation>
</comment>
<keyword evidence="12 16" id="KW-1133">Transmembrane helix</keyword>
<keyword evidence="15" id="KW-0012">Acyltransferase</keyword>
<comment type="similarity">
    <text evidence="5">Belongs to the class-II pyridoxal-phosphate-dependent aminotransferase family.</text>
</comment>
<dbReference type="Gene3D" id="3.90.1150.10">
    <property type="entry name" value="Aspartate Aminotransferase, domain 1"/>
    <property type="match status" value="1"/>
</dbReference>
<organism evidence="18 19">
    <name type="scientific">Microcaecilia unicolor</name>
    <dbReference type="NCBI Taxonomy" id="1415580"/>
    <lineage>
        <taxon>Eukaryota</taxon>
        <taxon>Metazoa</taxon>
        <taxon>Chordata</taxon>
        <taxon>Craniata</taxon>
        <taxon>Vertebrata</taxon>
        <taxon>Euteleostomi</taxon>
        <taxon>Amphibia</taxon>
        <taxon>Gymnophiona</taxon>
        <taxon>Siphonopidae</taxon>
        <taxon>Microcaecilia</taxon>
    </lineage>
</organism>
<dbReference type="InterPro" id="IPR015424">
    <property type="entry name" value="PyrdxlP-dep_Trfase"/>
</dbReference>
<dbReference type="GO" id="GO:0005789">
    <property type="term" value="C:endoplasmic reticulum membrane"/>
    <property type="evidence" value="ECO:0007669"/>
    <property type="project" value="UniProtKB-SubCell"/>
</dbReference>
<evidence type="ECO:0000256" key="6">
    <source>
        <dbReference type="ARBA" id="ARBA00013220"/>
    </source>
</evidence>
<dbReference type="PROSITE" id="PS00599">
    <property type="entry name" value="AA_TRANSFER_CLASS_2"/>
    <property type="match status" value="1"/>
</dbReference>
<dbReference type="Proteomes" id="UP000515156">
    <property type="component" value="Chromosome 3"/>
</dbReference>
<keyword evidence="13" id="KW-0443">Lipid metabolism</keyword>
<dbReference type="InParanoid" id="A0A6P7XNH8"/>
<feature type="transmembrane region" description="Helical" evidence="16">
    <location>
        <begin position="314"/>
        <end position="333"/>
    </location>
</feature>
<dbReference type="InterPro" id="IPR001917">
    <property type="entry name" value="Aminotrans_II_pyridoxalP_BS"/>
</dbReference>
<evidence type="ECO:0000313" key="19">
    <source>
        <dbReference type="RefSeq" id="XP_030052195.1"/>
    </source>
</evidence>
<evidence type="ECO:0000256" key="10">
    <source>
        <dbReference type="ARBA" id="ARBA00022898"/>
    </source>
</evidence>
<keyword evidence="10" id="KW-0663">Pyridoxal phosphate</keyword>
<evidence type="ECO:0000256" key="12">
    <source>
        <dbReference type="ARBA" id="ARBA00022989"/>
    </source>
</evidence>
<dbReference type="GO" id="GO:0017059">
    <property type="term" value="C:serine palmitoyltransferase complex"/>
    <property type="evidence" value="ECO:0007669"/>
    <property type="project" value="TreeGrafter"/>
</dbReference>
<evidence type="ECO:0000256" key="4">
    <source>
        <dbReference type="ARBA" id="ARBA00004991"/>
    </source>
</evidence>
<dbReference type="PANTHER" id="PTHR13693">
    <property type="entry name" value="CLASS II AMINOTRANSFERASE/8-AMINO-7-OXONONANOATE SYNTHASE"/>
    <property type="match status" value="1"/>
</dbReference>
<feature type="domain" description="Aminotransferase class I/classII large" evidence="17">
    <location>
        <begin position="414"/>
        <end position="773"/>
    </location>
</feature>
<keyword evidence="7" id="KW-0808">Transferase</keyword>
<gene>
    <name evidence="19" type="primary">LOC115465677</name>
</gene>
<keyword evidence="9" id="KW-0256">Endoplasmic reticulum</keyword>
<protein>
    <recommendedName>
        <fullName evidence="6">serine C-palmitoyltransferase</fullName>
        <ecNumber evidence="6">2.3.1.50</ecNumber>
    </recommendedName>
</protein>
<evidence type="ECO:0000256" key="16">
    <source>
        <dbReference type="SAM" id="Phobius"/>
    </source>
</evidence>
<dbReference type="GeneID" id="115465677"/>
<evidence type="ECO:0000256" key="2">
    <source>
        <dbReference type="ARBA" id="ARBA00004389"/>
    </source>
</evidence>
<dbReference type="OrthoDB" id="9886526at2759"/>
<evidence type="ECO:0000313" key="18">
    <source>
        <dbReference type="Proteomes" id="UP000515156"/>
    </source>
</evidence>
<dbReference type="InterPro" id="IPR015421">
    <property type="entry name" value="PyrdxlP-dep_Trfase_major"/>
</dbReference>
<evidence type="ECO:0000256" key="7">
    <source>
        <dbReference type="ARBA" id="ARBA00022679"/>
    </source>
</evidence>
<dbReference type="GO" id="GO:0030170">
    <property type="term" value="F:pyridoxal phosphate binding"/>
    <property type="evidence" value="ECO:0007669"/>
    <property type="project" value="InterPro"/>
</dbReference>
<dbReference type="FunFam" id="3.90.1150.10:FF:000004">
    <property type="entry name" value="2-amino-3-ketobutyrate coenzyme A ligase"/>
    <property type="match status" value="1"/>
</dbReference>
<evidence type="ECO:0000259" key="17">
    <source>
        <dbReference type="Pfam" id="PF00155"/>
    </source>
</evidence>
<dbReference type="RefSeq" id="XP_030052195.1">
    <property type="nucleotide sequence ID" value="XM_030196335.1"/>
</dbReference>
<keyword evidence="11" id="KW-0746">Sphingolipid metabolism</keyword>
<keyword evidence="14 16" id="KW-0472">Membrane</keyword>
<comment type="cofactor">
    <cofactor evidence="1">
        <name>pyridoxal 5'-phosphate</name>
        <dbReference type="ChEBI" id="CHEBI:597326"/>
    </cofactor>
</comment>
<evidence type="ECO:0000256" key="1">
    <source>
        <dbReference type="ARBA" id="ARBA00001933"/>
    </source>
</evidence>
<evidence type="ECO:0000256" key="14">
    <source>
        <dbReference type="ARBA" id="ARBA00023136"/>
    </source>
</evidence>
<keyword evidence="8 16" id="KW-0812">Transmembrane</keyword>
<dbReference type="GO" id="GO:0046513">
    <property type="term" value="P:ceramide biosynthetic process"/>
    <property type="evidence" value="ECO:0007669"/>
    <property type="project" value="TreeGrafter"/>
</dbReference>
<dbReference type="AlphaFoldDB" id="A0A6P7XNH8"/>
<proteinExistence type="inferred from homology"/>
<accession>A0A6P7XNH8</accession>
<dbReference type="CDD" id="cd06454">
    <property type="entry name" value="KBL_like"/>
    <property type="match status" value="1"/>
</dbReference>